<dbReference type="GO" id="GO:0007187">
    <property type="term" value="P:G protein-coupled receptor signaling pathway, coupled to cyclic nucleotide second messenger"/>
    <property type="evidence" value="ECO:0007669"/>
    <property type="project" value="TreeGrafter"/>
</dbReference>
<dbReference type="STRING" id="623744.A0A553QB98"/>
<evidence type="ECO:0000256" key="9">
    <source>
        <dbReference type="ARBA" id="ARBA00023257"/>
    </source>
</evidence>
<evidence type="ECO:0000259" key="12">
    <source>
        <dbReference type="PROSITE" id="PS50262"/>
    </source>
</evidence>
<dbReference type="PRINTS" id="PR00237">
    <property type="entry name" value="GPCRRHODOPSN"/>
</dbReference>
<feature type="transmembrane region" description="Helical" evidence="11">
    <location>
        <begin position="213"/>
        <end position="234"/>
    </location>
</feature>
<keyword evidence="5 10" id="KW-0297">G-protein coupled receptor</keyword>
<evidence type="ECO:0000313" key="14">
    <source>
        <dbReference type="Proteomes" id="UP000316079"/>
    </source>
</evidence>
<keyword evidence="9 11" id="KW-0628">Postsynaptic cell membrane</keyword>
<evidence type="ECO:0000313" key="13">
    <source>
        <dbReference type="EMBL" id="TRY87208.1"/>
    </source>
</evidence>
<feature type="transmembrane region" description="Helical" evidence="11">
    <location>
        <begin position="371"/>
        <end position="392"/>
    </location>
</feature>
<proteinExistence type="inferred from homology"/>
<gene>
    <name evidence="13" type="ORF">DNTS_031734</name>
</gene>
<dbReference type="GO" id="GO:0007197">
    <property type="term" value="P:adenylate cyclase-inhibiting G protein-coupled acetylcholine receptor signaling pathway"/>
    <property type="evidence" value="ECO:0007669"/>
    <property type="project" value="TreeGrafter"/>
</dbReference>
<reference evidence="13 14" key="1">
    <citation type="journal article" date="2019" name="Sci. Data">
        <title>Hybrid genome assembly and annotation of Danionella translucida.</title>
        <authorList>
            <person name="Kadobianskyi M."/>
            <person name="Schulze L."/>
            <person name="Schuelke M."/>
            <person name="Judkewitz B."/>
        </authorList>
    </citation>
    <scope>NUCLEOTIDE SEQUENCE [LARGE SCALE GENOMIC DNA]</scope>
    <source>
        <strain evidence="13 14">Bolton</strain>
    </source>
</reference>
<evidence type="ECO:0000256" key="1">
    <source>
        <dbReference type="ARBA" id="ARBA00022475"/>
    </source>
</evidence>
<dbReference type="FunFam" id="1.20.1070.10:FF:000162">
    <property type="entry name" value="Muscarinic acetylcholine receptor"/>
    <property type="match status" value="1"/>
</dbReference>
<evidence type="ECO:0000256" key="2">
    <source>
        <dbReference type="ARBA" id="ARBA00022692"/>
    </source>
</evidence>
<keyword evidence="8 10" id="KW-0807">Transducer</keyword>
<evidence type="ECO:0000256" key="10">
    <source>
        <dbReference type="RuleBase" id="RU000688"/>
    </source>
</evidence>
<keyword evidence="3 11" id="KW-1133">Transmembrane helix</keyword>
<feature type="transmembrane region" description="Helical" evidence="11">
    <location>
        <begin position="48"/>
        <end position="76"/>
    </location>
</feature>
<dbReference type="InterPro" id="IPR017452">
    <property type="entry name" value="GPCR_Rhodpsn_7TM"/>
</dbReference>
<keyword evidence="4 11" id="KW-0770">Synapse</keyword>
<dbReference type="InterPro" id="IPR000276">
    <property type="entry name" value="GPCR_Rhodpsn"/>
</dbReference>
<dbReference type="GO" id="GO:0016907">
    <property type="term" value="F:G protein-coupled acetylcholine receptor activity"/>
    <property type="evidence" value="ECO:0007669"/>
    <property type="project" value="UniProtKB-UniRule"/>
</dbReference>
<comment type="similarity">
    <text evidence="11">Belongs to the G-protein coupled receptor 1 family. Muscarinic acetylcholine receptor subfamily.</text>
</comment>
<evidence type="ECO:0000256" key="6">
    <source>
        <dbReference type="ARBA" id="ARBA00023136"/>
    </source>
</evidence>
<dbReference type="CDD" id="cd15049">
    <property type="entry name" value="7tmA_mAChR"/>
    <property type="match status" value="1"/>
</dbReference>
<keyword evidence="14" id="KW-1185">Reference proteome</keyword>
<feature type="transmembrane region" description="Helical" evidence="11">
    <location>
        <begin position="126"/>
        <end position="147"/>
    </location>
</feature>
<dbReference type="GO" id="GO:0045211">
    <property type="term" value="C:postsynaptic membrane"/>
    <property type="evidence" value="ECO:0007669"/>
    <property type="project" value="UniProtKB-SubCell"/>
</dbReference>
<keyword evidence="2 10" id="KW-0812">Transmembrane</keyword>
<dbReference type="PROSITE" id="PS50262">
    <property type="entry name" value="G_PROTEIN_RECEP_F1_2"/>
    <property type="match status" value="1"/>
</dbReference>
<evidence type="ECO:0000256" key="5">
    <source>
        <dbReference type="ARBA" id="ARBA00023040"/>
    </source>
</evidence>
<dbReference type="PROSITE" id="PS00237">
    <property type="entry name" value="G_PROTEIN_RECEP_F1_1"/>
    <property type="match status" value="1"/>
</dbReference>
<dbReference type="GO" id="GO:0004993">
    <property type="term" value="F:G protein-coupled serotonin receptor activity"/>
    <property type="evidence" value="ECO:0007669"/>
    <property type="project" value="TreeGrafter"/>
</dbReference>
<feature type="transmembrane region" description="Helical" evidence="11">
    <location>
        <begin position="167"/>
        <end position="193"/>
    </location>
</feature>
<evidence type="ECO:0000256" key="8">
    <source>
        <dbReference type="ARBA" id="ARBA00023224"/>
    </source>
</evidence>
<accession>A0A553QB98</accession>
<dbReference type="PANTHER" id="PTHR24247:SF180">
    <property type="entry name" value="MUSCARINIC ACETYLCHOLINE RECEPTOR M4"/>
    <property type="match status" value="1"/>
</dbReference>
<dbReference type="PRINTS" id="PR00243">
    <property type="entry name" value="MUSCARINICR"/>
</dbReference>
<evidence type="ECO:0000256" key="11">
    <source>
        <dbReference type="RuleBase" id="RU361191"/>
    </source>
</evidence>
<keyword evidence="1 11" id="KW-1003">Cell membrane</keyword>
<dbReference type="InterPro" id="IPR000995">
    <property type="entry name" value="Musac_Ach_rcpt"/>
</dbReference>
<dbReference type="Pfam" id="PF00001">
    <property type="entry name" value="7tm_1"/>
    <property type="match status" value="1"/>
</dbReference>
<comment type="caution">
    <text evidence="13">The sequence shown here is derived from an EMBL/GenBank/DDBJ whole genome shotgun (WGS) entry which is preliminary data.</text>
</comment>
<comment type="subcellular location">
    <subcellularLocation>
        <location evidence="11">Cell membrane</location>
        <topology evidence="11">Multi-pass membrane protein</topology>
    </subcellularLocation>
    <subcellularLocation>
        <location evidence="11">Postsynaptic cell membrane</location>
        <topology evidence="11">Multi-pass membrane protein</topology>
    </subcellularLocation>
</comment>
<dbReference type="Gene3D" id="1.20.1070.10">
    <property type="entry name" value="Rhodopsin 7-helix transmembrane proteins"/>
    <property type="match status" value="1"/>
</dbReference>
<evidence type="ECO:0000256" key="4">
    <source>
        <dbReference type="ARBA" id="ARBA00023018"/>
    </source>
</evidence>
<comment type="function">
    <text evidence="11">The muscarinic acetylcholine receptor mediates various cellular responses, including inhibition of adenylate cyclase, breakdown of phosphoinositides and modulation of potassium channels through the action of G proteins.</text>
</comment>
<feature type="transmembrane region" description="Helical" evidence="11">
    <location>
        <begin position="404"/>
        <end position="426"/>
    </location>
</feature>
<sequence length="448" mass="50337">MEGAPVSYSEDAERRVFNDSSSSFTNSTILTVLPEKSHLSSRRLELGMVGMVLVILISSSISLLTILGNLLVLLSIKVNRNLRTINNYFLFSLACSDLIVGVFSMNLYIVYVVKGYWPLGPQMCDLWLVVDYVVSNASVMNLLLISFDRYFCVTRPLSYPAKRTARWAAVMIGLAWLQSLLLWAPAILLWQAGKDRNNVPEGQCYILLLANPAVTLATTIPAFYIPVVIMTVLYTRISLASQRQVHKLKVESTNLLQPTKTRGVKSFTNLDLVNDIKPSTFKQDSDFGRTKRLFSLPSGEYSVDSSPDFSQELRGLDQEELKLKTVTKTNTKKPPDCSKNLNAGQVQNGPVKVVPKNSKPKALRERKVTKTVLAVLLAFIITWTPYSVMVLIGTFCRCCVPELLWMLGYFLCYINSTVNPVCYALCNATFKRTFKRLLMCKFNNLTLK</sequence>
<feature type="domain" description="G-protein coupled receptors family 1 profile" evidence="12">
    <location>
        <begin position="68"/>
        <end position="423"/>
    </location>
</feature>
<evidence type="ECO:0000256" key="3">
    <source>
        <dbReference type="ARBA" id="ARBA00022989"/>
    </source>
</evidence>
<dbReference type="SUPFAM" id="SSF81321">
    <property type="entry name" value="Family A G protein-coupled receptor-like"/>
    <property type="match status" value="1"/>
</dbReference>
<dbReference type="EMBL" id="SRMA01026153">
    <property type="protein sequence ID" value="TRY87208.1"/>
    <property type="molecule type" value="Genomic_DNA"/>
</dbReference>
<dbReference type="PANTHER" id="PTHR24247">
    <property type="entry name" value="5-HYDROXYTRYPTAMINE RECEPTOR"/>
    <property type="match status" value="1"/>
</dbReference>
<protein>
    <recommendedName>
        <fullName evidence="11">Muscarinic acetylcholine receptor</fullName>
    </recommendedName>
</protein>
<keyword evidence="6 11" id="KW-0472">Membrane</keyword>
<dbReference type="Proteomes" id="UP000316079">
    <property type="component" value="Unassembled WGS sequence"/>
</dbReference>
<keyword evidence="7 10" id="KW-0675">Receptor</keyword>
<evidence type="ECO:0000256" key="7">
    <source>
        <dbReference type="ARBA" id="ARBA00023170"/>
    </source>
</evidence>
<name>A0A553QB98_9TELE</name>
<organism evidence="13 14">
    <name type="scientific">Danionella cerebrum</name>
    <dbReference type="NCBI Taxonomy" id="2873325"/>
    <lineage>
        <taxon>Eukaryota</taxon>
        <taxon>Metazoa</taxon>
        <taxon>Chordata</taxon>
        <taxon>Craniata</taxon>
        <taxon>Vertebrata</taxon>
        <taxon>Euteleostomi</taxon>
        <taxon>Actinopterygii</taxon>
        <taxon>Neopterygii</taxon>
        <taxon>Teleostei</taxon>
        <taxon>Ostariophysi</taxon>
        <taxon>Cypriniformes</taxon>
        <taxon>Danionidae</taxon>
        <taxon>Danioninae</taxon>
        <taxon>Danionella</taxon>
    </lineage>
</organism>
<dbReference type="OrthoDB" id="10071887at2759"/>
<dbReference type="AlphaFoldDB" id="A0A553QB98"/>
<dbReference type="GO" id="GO:0030425">
    <property type="term" value="C:dendrite"/>
    <property type="evidence" value="ECO:0007669"/>
    <property type="project" value="TreeGrafter"/>
</dbReference>
<feature type="transmembrane region" description="Helical" evidence="11">
    <location>
        <begin position="88"/>
        <end position="111"/>
    </location>
</feature>